<reference evidence="3" key="1">
    <citation type="submission" date="2019-04" db="EMBL/GenBank/DDBJ databases">
        <title>Friends and foes A comparative genomics studyof 23 Aspergillus species from section Flavi.</title>
        <authorList>
            <consortium name="DOE Joint Genome Institute"/>
            <person name="Kjaerbolling I."/>
            <person name="Vesth T."/>
            <person name="Frisvad J.C."/>
            <person name="Nybo J.L."/>
            <person name="Theobald S."/>
            <person name="Kildgaard S."/>
            <person name="Isbrandt T."/>
            <person name="Kuo A."/>
            <person name="Sato A."/>
            <person name="Lyhne E.K."/>
            <person name="Kogle M.E."/>
            <person name="Wiebenga A."/>
            <person name="Kun R.S."/>
            <person name="Lubbers R.J."/>
            <person name="Makela M.R."/>
            <person name="Barry K."/>
            <person name="Chovatia M."/>
            <person name="Clum A."/>
            <person name="Daum C."/>
            <person name="Haridas S."/>
            <person name="He G."/>
            <person name="LaButti K."/>
            <person name="Lipzen A."/>
            <person name="Mondo S."/>
            <person name="Riley R."/>
            <person name="Salamov A."/>
            <person name="Simmons B.A."/>
            <person name="Magnuson J.K."/>
            <person name="Henrissat B."/>
            <person name="Mortensen U.H."/>
            <person name="Larsen T.O."/>
            <person name="Devries R.P."/>
            <person name="Grigoriev I.V."/>
            <person name="Machida M."/>
            <person name="Baker S.E."/>
            <person name="Andersen M.R."/>
        </authorList>
    </citation>
    <scope>NUCLEOTIDE SEQUENCE [LARGE SCALE GENOMIC DNA]</scope>
    <source>
        <strain evidence="3">CBS 130017</strain>
    </source>
</reference>
<feature type="compositionally biased region" description="Acidic residues" evidence="1">
    <location>
        <begin position="264"/>
        <end position="276"/>
    </location>
</feature>
<dbReference type="InterPro" id="IPR032675">
    <property type="entry name" value="LRR_dom_sf"/>
</dbReference>
<evidence type="ECO:0000313" key="2">
    <source>
        <dbReference type="EMBL" id="KAE8320784.1"/>
    </source>
</evidence>
<dbReference type="SUPFAM" id="SSF52047">
    <property type="entry name" value="RNI-like"/>
    <property type="match status" value="1"/>
</dbReference>
<dbReference type="EMBL" id="ML741897">
    <property type="protein sequence ID" value="KAE8320784.1"/>
    <property type="molecule type" value="Genomic_DNA"/>
</dbReference>
<keyword evidence="3" id="KW-1185">Reference proteome</keyword>
<dbReference type="AlphaFoldDB" id="A0A5N6WIU1"/>
<evidence type="ECO:0000313" key="3">
    <source>
        <dbReference type="Proteomes" id="UP000325945"/>
    </source>
</evidence>
<evidence type="ECO:0008006" key="4">
    <source>
        <dbReference type="Google" id="ProtNLM"/>
    </source>
</evidence>
<dbReference type="Proteomes" id="UP000325945">
    <property type="component" value="Unassembled WGS sequence"/>
</dbReference>
<evidence type="ECO:0000256" key="1">
    <source>
        <dbReference type="SAM" id="MobiDB-lite"/>
    </source>
</evidence>
<name>A0A5N6WIU1_9EURO</name>
<organism evidence="2 3">
    <name type="scientific">Aspergillus sergii</name>
    <dbReference type="NCBI Taxonomy" id="1034303"/>
    <lineage>
        <taxon>Eukaryota</taxon>
        <taxon>Fungi</taxon>
        <taxon>Dikarya</taxon>
        <taxon>Ascomycota</taxon>
        <taxon>Pezizomycotina</taxon>
        <taxon>Eurotiomycetes</taxon>
        <taxon>Eurotiomycetidae</taxon>
        <taxon>Eurotiales</taxon>
        <taxon>Aspergillaceae</taxon>
        <taxon>Aspergillus</taxon>
        <taxon>Aspergillus subgen. Circumdati</taxon>
    </lineage>
</organism>
<protein>
    <recommendedName>
        <fullName evidence="4">F-box domain-containing protein</fullName>
    </recommendedName>
</protein>
<gene>
    <name evidence="2" type="ORF">BDV39DRAFT_211329</name>
</gene>
<sequence>MPSLQEQQNLRALALVTEGCGNPPAGPEGASLWPKLKALYLRRPSEDWFVRFPKFRELQILTLLPDYEYTMFSGRALAQAVAKCTNLRAITIPSLRIGSFNNANQNLQFVRDIARGCPLLQKLSVAEVGNREVKEPLLLDLLGSLPRLEFLKLGLVCRIYGTELQVLAHYCPRLTFFDMSDAKLYLSLAQMTRTFPFRHLEVLRLERIFLEKPRQALRGTNFHTLVIEWNRIFPKLRRKPFEINWGPPPATRERTEREGTFASSDEEPSFPDTDDEDSYFDWDSSMLKVWRALNYEEYDESTVEQFQYMWETNLEIQTVGWPVVSTDAFIRPRWCSMSAN</sequence>
<feature type="region of interest" description="Disordered" evidence="1">
    <location>
        <begin position="246"/>
        <end position="276"/>
    </location>
</feature>
<proteinExistence type="predicted"/>
<dbReference type="Gene3D" id="3.80.10.10">
    <property type="entry name" value="Ribonuclease Inhibitor"/>
    <property type="match status" value="1"/>
</dbReference>
<accession>A0A5N6WIU1</accession>